<dbReference type="InterPro" id="IPR044946">
    <property type="entry name" value="Restrct_endonuc_typeI_TRD_sf"/>
</dbReference>
<keyword evidence="3" id="KW-0238">DNA-binding</keyword>
<dbReference type="InterPro" id="IPR000055">
    <property type="entry name" value="Restrct_endonuc_typeI_TRD"/>
</dbReference>
<comment type="similarity">
    <text evidence="1">Belongs to the type-I restriction system S methylase family.</text>
</comment>
<dbReference type="Proteomes" id="UP000095787">
    <property type="component" value="Unassembled WGS sequence"/>
</dbReference>
<evidence type="ECO:0000313" key="6">
    <source>
        <dbReference type="Proteomes" id="UP000095787"/>
    </source>
</evidence>
<proteinExistence type="inferred from homology"/>
<organism evidence="5 6">
    <name type="scientific">[Ruminococcus] torques</name>
    <dbReference type="NCBI Taxonomy" id="33039"/>
    <lineage>
        <taxon>Bacteria</taxon>
        <taxon>Bacillati</taxon>
        <taxon>Bacillota</taxon>
        <taxon>Clostridia</taxon>
        <taxon>Lachnospirales</taxon>
        <taxon>Lachnospiraceae</taxon>
        <taxon>Mediterraneibacter</taxon>
    </lineage>
</organism>
<dbReference type="GO" id="GO:0009307">
    <property type="term" value="P:DNA restriction-modification system"/>
    <property type="evidence" value="ECO:0007669"/>
    <property type="project" value="UniProtKB-KW"/>
</dbReference>
<feature type="domain" description="Type I restriction modification DNA specificity" evidence="4">
    <location>
        <begin position="3"/>
        <end position="152"/>
    </location>
</feature>
<dbReference type="GO" id="GO:0003677">
    <property type="term" value="F:DNA binding"/>
    <property type="evidence" value="ECO:0007669"/>
    <property type="project" value="UniProtKB-KW"/>
</dbReference>
<dbReference type="RefSeq" id="WP_009321575.1">
    <property type="nucleotide sequence ID" value="NZ_AP028249.1"/>
</dbReference>
<reference evidence="5 6" key="1">
    <citation type="submission" date="2015-09" db="EMBL/GenBank/DDBJ databases">
        <authorList>
            <consortium name="Pathogen Informatics"/>
        </authorList>
    </citation>
    <scope>NUCLEOTIDE SEQUENCE [LARGE SCALE GENOMIC DNA]</scope>
    <source>
        <strain evidence="5 6">2789STDY5834841</strain>
    </source>
</reference>
<protein>
    <submittedName>
        <fullName evidence="5">EcoKI restriction-modification system protein HsdS</fullName>
    </submittedName>
</protein>
<dbReference type="SUPFAM" id="SSF116734">
    <property type="entry name" value="DNA methylase specificity domain"/>
    <property type="match status" value="2"/>
</dbReference>
<dbReference type="Pfam" id="PF01420">
    <property type="entry name" value="Methylase_S"/>
    <property type="match status" value="2"/>
</dbReference>
<sequence>MRVKLGDVCERGTSNLKLSDVSEKNGEFSVFGASGYIGSVDFYQQGYPYVAVVKDGAGIGRAMLCPGKTSVIGTMQYLLPKDNILPKYLFYVVKYMNLEKYFTGATIPHIYFKDYKNEEFNFDFWERQVEIVSVLSKCEKVIDLCKQELQLLDKLIKARFVEMFGDVIHNSKKWQVCLFAEITSSRLGKMLDAKQQTGRNSYPYLANFNVQWFRFNLENLNKMDFDEKDRAEFELREGDLLVCEGGEIGRCAVWHNELQPCFFQKALHRVRCNHQIILPDYLAWWFRYNCDYGGFSALAGAKATIAHLPGAKLKQLQVAVPPMELQEQFAVFVAQTDKSKVAVQKALDEAQLLFDSLMQEYFG</sequence>
<evidence type="ECO:0000256" key="1">
    <source>
        <dbReference type="ARBA" id="ARBA00010923"/>
    </source>
</evidence>
<evidence type="ECO:0000256" key="3">
    <source>
        <dbReference type="ARBA" id="ARBA00023125"/>
    </source>
</evidence>
<gene>
    <name evidence="5" type="ORF">ERS852456_02764</name>
</gene>
<dbReference type="EMBL" id="CYZO01000078">
    <property type="protein sequence ID" value="CUO52769.1"/>
    <property type="molecule type" value="Genomic_DNA"/>
</dbReference>
<accession>A0A174FVY3</accession>
<dbReference type="InterPro" id="IPR052021">
    <property type="entry name" value="Type-I_RS_S_subunit"/>
</dbReference>
<dbReference type="Gene3D" id="3.90.220.20">
    <property type="entry name" value="DNA methylase specificity domains"/>
    <property type="match status" value="2"/>
</dbReference>
<name>A0A174FVY3_9FIRM</name>
<dbReference type="CDD" id="cd17253">
    <property type="entry name" value="RMtype1_S_Eco933I-TRD2-CR2_like"/>
    <property type="match status" value="1"/>
</dbReference>
<dbReference type="PANTHER" id="PTHR30408:SF12">
    <property type="entry name" value="TYPE I RESTRICTION ENZYME MJAVIII SPECIFICITY SUBUNIT"/>
    <property type="match status" value="1"/>
</dbReference>
<keyword evidence="2" id="KW-0680">Restriction system</keyword>
<feature type="domain" description="Type I restriction modification DNA specificity" evidence="4">
    <location>
        <begin position="172"/>
        <end position="346"/>
    </location>
</feature>
<evidence type="ECO:0000313" key="5">
    <source>
        <dbReference type="EMBL" id="CUO52769.1"/>
    </source>
</evidence>
<dbReference type="AlphaFoldDB" id="A0A174FVY3"/>
<evidence type="ECO:0000259" key="4">
    <source>
        <dbReference type="Pfam" id="PF01420"/>
    </source>
</evidence>
<dbReference type="PANTHER" id="PTHR30408">
    <property type="entry name" value="TYPE-1 RESTRICTION ENZYME ECOKI SPECIFICITY PROTEIN"/>
    <property type="match status" value="1"/>
</dbReference>
<evidence type="ECO:0000256" key="2">
    <source>
        <dbReference type="ARBA" id="ARBA00022747"/>
    </source>
</evidence>